<evidence type="ECO:0000259" key="7">
    <source>
        <dbReference type="PROSITE" id="PS51296"/>
    </source>
</evidence>
<evidence type="ECO:0000256" key="5">
    <source>
        <dbReference type="ARBA" id="ARBA00023014"/>
    </source>
</evidence>
<name>A0ABQ1USC4_9NOCA</name>
<evidence type="ECO:0000256" key="4">
    <source>
        <dbReference type="ARBA" id="ARBA00023004"/>
    </source>
</evidence>
<dbReference type="InterPro" id="IPR012748">
    <property type="entry name" value="Rieske-like_NirD"/>
</dbReference>
<keyword evidence="3" id="KW-0560">Oxidoreductase</keyword>
<dbReference type="InterPro" id="IPR017941">
    <property type="entry name" value="Rieske_2Fe-2S"/>
</dbReference>
<evidence type="ECO:0000256" key="3">
    <source>
        <dbReference type="ARBA" id="ARBA00023002"/>
    </source>
</evidence>
<keyword evidence="6" id="KW-0534">Nitrate assimilation</keyword>
<keyword evidence="1" id="KW-0001">2Fe-2S</keyword>
<dbReference type="PROSITE" id="PS51300">
    <property type="entry name" value="NIRD"/>
    <property type="match status" value="1"/>
</dbReference>
<dbReference type="Gene3D" id="2.102.10.10">
    <property type="entry name" value="Rieske [2Fe-2S] iron-sulphur domain"/>
    <property type="match status" value="1"/>
</dbReference>
<keyword evidence="9" id="KW-1185">Reference proteome</keyword>
<evidence type="ECO:0000256" key="2">
    <source>
        <dbReference type="ARBA" id="ARBA00022723"/>
    </source>
</evidence>
<proteinExistence type="predicted"/>
<evidence type="ECO:0000313" key="8">
    <source>
        <dbReference type="EMBL" id="GGF25671.1"/>
    </source>
</evidence>
<dbReference type="InterPro" id="IPR036922">
    <property type="entry name" value="Rieske_2Fe-2S_sf"/>
</dbReference>
<dbReference type="NCBIfam" id="TIGR02378">
    <property type="entry name" value="nirD_assim_sml"/>
    <property type="match status" value="1"/>
</dbReference>
<keyword evidence="2" id="KW-0479">Metal-binding</keyword>
<feature type="domain" description="Rieske" evidence="7">
    <location>
        <begin position="17"/>
        <end position="118"/>
    </location>
</feature>
<sequence length="121" mass="13083">MTVIDQHDTDTATRVWTSACAFDDLVPGRGVAVLLPDAIQVALFRMSDDRLYAVGNVDPFGRAAVMSRGLVGDRAGEPTVASPLLKQVFSLRTGRCLDDDTVELGIYETRVVDGTVEVCPR</sequence>
<dbReference type="PANTHER" id="PTHR40562:SF1">
    <property type="entry name" value="NITRITE REDUCTASE (NADH) SMALL SUBUNIT"/>
    <property type="match status" value="1"/>
</dbReference>
<evidence type="ECO:0000256" key="6">
    <source>
        <dbReference type="ARBA" id="ARBA00023063"/>
    </source>
</evidence>
<dbReference type="CDD" id="cd03529">
    <property type="entry name" value="Rieske_NirD"/>
    <property type="match status" value="1"/>
</dbReference>
<comment type="caution">
    <text evidence="8">The sequence shown here is derived from an EMBL/GenBank/DDBJ whole genome shotgun (WGS) entry which is preliminary data.</text>
</comment>
<dbReference type="PANTHER" id="PTHR40562">
    <property type="match status" value="1"/>
</dbReference>
<dbReference type="RefSeq" id="WP_188489523.1">
    <property type="nucleotide sequence ID" value="NZ_BMCS01000001.1"/>
</dbReference>
<accession>A0ABQ1USC4</accession>
<dbReference type="InterPro" id="IPR017881">
    <property type="entry name" value="NirD"/>
</dbReference>
<dbReference type="SUPFAM" id="SSF50022">
    <property type="entry name" value="ISP domain"/>
    <property type="match status" value="1"/>
</dbReference>
<reference evidence="9" key="1">
    <citation type="journal article" date="2019" name="Int. J. Syst. Evol. Microbiol.">
        <title>The Global Catalogue of Microorganisms (GCM) 10K type strain sequencing project: providing services to taxonomists for standard genome sequencing and annotation.</title>
        <authorList>
            <consortium name="The Broad Institute Genomics Platform"/>
            <consortium name="The Broad Institute Genome Sequencing Center for Infectious Disease"/>
            <person name="Wu L."/>
            <person name="Ma J."/>
        </authorList>
    </citation>
    <scope>NUCLEOTIDE SEQUENCE [LARGE SCALE GENOMIC DNA]</scope>
    <source>
        <strain evidence="9">CCM 7855</strain>
    </source>
</reference>
<dbReference type="EMBL" id="BMCS01000001">
    <property type="protein sequence ID" value="GGF25671.1"/>
    <property type="molecule type" value="Genomic_DNA"/>
</dbReference>
<evidence type="ECO:0000256" key="1">
    <source>
        <dbReference type="ARBA" id="ARBA00022714"/>
    </source>
</evidence>
<keyword evidence="5" id="KW-0411">Iron-sulfur</keyword>
<organism evidence="8 9">
    <name type="scientific">Williamsia phyllosphaerae</name>
    <dbReference type="NCBI Taxonomy" id="885042"/>
    <lineage>
        <taxon>Bacteria</taxon>
        <taxon>Bacillati</taxon>
        <taxon>Actinomycetota</taxon>
        <taxon>Actinomycetes</taxon>
        <taxon>Mycobacteriales</taxon>
        <taxon>Nocardiaceae</taxon>
        <taxon>Williamsia</taxon>
    </lineage>
</organism>
<evidence type="ECO:0000313" key="9">
    <source>
        <dbReference type="Proteomes" id="UP000632454"/>
    </source>
</evidence>
<dbReference type="Proteomes" id="UP000632454">
    <property type="component" value="Unassembled WGS sequence"/>
</dbReference>
<dbReference type="Pfam" id="PF13806">
    <property type="entry name" value="Rieske_2"/>
    <property type="match status" value="1"/>
</dbReference>
<dbReference type="PROSITE" id="PS51296">
    <property type="entry name" value="RIESKE"/>
    <property type="match status" value="1"/>
</dbReference>
<protein>
    <submittedName>
        <fullName evidence="8">Nitrite reductase</fullName>
    </submittedName>
</protein>
<keyword evidence="4" id="KW-0408">Iron</keyword>
<gene>
    <name evidence="8" type="ORF">GCM10007298_21910</name>
</gene>